<evidence type="ECO:0000256" key="3">
    <source>
        <dbReference type="ARBA" id="ARBA00022989"/>
    </source>
</evidence>
<evidence type="ECO:0000256" key="6">
    <source>
        <dbReference type="SAM" id="SignalP"/>
    </source>
</evidence>
<keyword evidence="3" id="KW-1133">Transmembrane helix</keyword>
<comment type="subcellular location">
    <subcellularLocation>
        <location evidence="1">Membrane</location>
        <topology evidence="1">Single-pass membrane protein</topology>
    </subcellularLocation>
</comment>
<dbReference type="InterPro" id="IPR012879">
    <property type="entry name" value="CCDC47"/>
</dbReference>
<feature type="signal peptide" evidence="6">
    <location>
        <begin position="1"/>
        <end position="24"/>
    </location>
</feature>
<reference evidence="7 8" key="1">
    <citation type="submission" date="2016-07" db="EMBL/GenBank/DDBJ databases">
        <title>Pervasive Adenine N6-methylation of Active Genes in Fungi.</title>
        <authorList>
            <consortium name="DOE Joint Genome Institute"/>
            <person name="Mondo S.J."/>
            <person name="Dannebaum R.O."/>
            <person name="Kuo R.C."/>
            <person name="Labutti K."/>
            <person name="Haridas S."/>
            <person name="Kuo A."/>
            <person name="Salamov A."/>
            <person name="Ahrendt S.R."/>
            <person name="Lipzen A."/>
            <person name="Sullivan W."/>
            <person name="Andreopoulos W.B."/>
            <person name="Clum A."/>
            <person name="Lindquist E."/>
            <person name="Daum C."/>
            <person name="Ramamoorthy G.K."/>
            <person name="Gryganskyi A."/>
            <person name="Culley D."/>
            <person name="Magnuson J.K."/>
            <person name="James T.Y."/>
            <person name="O'Malley M.A."/>
            <person name="Stajich J.E."/>
            <person name="Spatafora J.W."/>
            <person name="Visel A."/>
            <person name="Grigoriev I.V."/>
        </authorList>
    </citation>
    <scope>NUCLEOTIDE SEQUENCE [LARGE SCALE GENOMIC DNA]</scope>
    <source>
        <strain evidence="7 8">ATCC 12442</strain>
    </source>
</reference>
<dbReference type="GO" id="GO:0005509">
    <property type="term" value="F:calcium ion binding"/>
    <property type="evidence" value="ECO:0007669"/>
    <property type="project" value="InterPro"/>
</dbReference>
<evidence type="ECO:0000256" key="1">
    <source>
        <dbReference type="ARBA" id="ARBA00004167"/>
    </source>
</evidence>
<evidence type="ECO:0000313" key="8">
    <source>
        <dbReference type="Proteomes" id="UP000193922"/>
    </source>
</evidence>
<comment type="caution">
    <text evidence="7">The sequence shown here is derived from an EMBL/GenBank/DDBJ whole genome shotgun (WGS) entry which is preliminary data.</text>
</comment>
<accession>A0A1Y1W3F0</accession>
<keyword evidence="8" id="KW-1185">Reference proteome</keyword>
<dbReference type="Pfam" id="PF07946">
    <property type="entry name" value="CCDC47"/>
    <property type="match status" value="1"/>
</dbReference>
<dbReference type="EMBL" id="MCFD01000011">
    <property type="protein sequence ID" value="ORX67816.1"/>
    <property type="molecule type" value="Genomic_DNA"/>
</dbReference>
<organism evidence="7 8">
    <name type="scientific">Linderina pennispora</name>
    <dbReference type="NCBI Taxonomy" id="61395"/>
    <lineage>
        <taxon>Eukaryota</taxon>
        <taxon>Fungi</taxon>
        <taxon>Fungi incertae sedis</taxon>
        <taxon>Zoopagomycota</taxon>
        <taxon>Kickxellomycotina</taxon>
        <taxon>Kickxellomycetes</taxon>
        <taxon>Kickxellales</taxon>
        <taxon>Kickxellaceae</taxon>
        <taxon>Linderina</taxon>
    </lineage>
</organism>
<dbReference type="PANTHER" id="PTHR12883:SF0">
    <property type="entry name" value="PAT COMPLEX SUBUNIT CCDC47"/>
    <property type="match status" value="1"/>
</dbReference>
<dbReference type="GO" id="GO:0032469">
    <property type="term" value="P:endoplasmic reticulum calcium ion homeostasis"/>
    <property type="evidence" value="ECO:0007669"/>
    <property type="project" value="InterPro"/>
</dbReference>
<dbReference type="Proteomes" id="UP000193922">
    <property type="component" value="Unassembled WGS sequence"/>
</dbReference>
<evidence type="ECO:0000256" key="4">
    <source>
        <dbReference type="ARBA" id="ARBA00023136"/>
    </source>
</evidence>
<feature type="region of interest" description="Disordered" evidence="5">
    <location>
        <begin position="235"/>
        <end position="266"/>
    </location>
</feature>
<evidence type="ECO:0000256" key="5">
    <source>
        <dbReference type="SAM" id="MobiDB-lite"/>
    </source>
</evidence>
<evidence type="ECO:0000313" key="7">
    <source>
        <dbReference type="EMBL" id="ORX67816.1"/>
    </source>
</evidence>
<protein>
    <recommendedName>
        <fullName evidence="9">DUF1682-domain-containing protein</fullName>
    </recommendedName>
</protein>
<feature type="chain" id="PRO_5011000104" description="DUF1682-domain-containing protein" evidence="6">
    <location>
        <begin position="25"/>
        <end position="280"/>
    </location>
</feature>
<dbReference type="GO" id="GO:0016020">
    <property type="term" value="C:membrane"/>
    <property type="evidence" value="ECO:0007669"/>
    <property type="project" value="UniProtKB-SubCell"/>
</dbReference>
<dbReference type="STRING" id="61395.A0A1Y1W3F0"/>
<proteinExistence type="predicted"/>
<dbReference type="AlphaFoldDB" id="A0A1Y1W3F0"/>
<dbReference type="GO" id="GO:0005783">
    <property type="term" value="C:endoplasmic reticulum"/>
    <property type="evidence" value="ECO:0007669"/>
    <property type="project" value="InterPro"/>
</dbReference>
<keyword evidence="6" id="KW-0732">Signal</keyword>
<evidence type="ECO:0008006" key="9">
    <source>
        <dbReference type="Google" id="ProtNLM"/>
    </source>
</evidence>
<keyword evidence="2" id="KW-0812">Transmembrane</keyword>
<dbReference type="OrthoDB" id="10039147at2759"/>
<dbReference type="RefSeq" id="XP_040741662.1">
    <property type="nucleotide sequence ID" value="XM_040888120.1"/>
</dbReference>
<keyword evidence="4" id="KW-0472">Membrane</keyword>
<sequence length="280" mass="31661">MSRFVKLSLLALTCMALLATKAMADELEDVTGEVPLPTGRGPQARYPDRTNYKTEAMLLAVVAGLVANYLYGSRRNQSTSKAWEQPITDVLRQNFTLVGDGKQVLEWDSPADLLFYASGRRHCKFVQGHMQLSARQDLEKIEIEVTLNDDAPGFVFAAVPRKRSKGVCRDRYDISTFAKIANNDKVSPKVAIISEIADATQQLLARLRKLAKSRDEAYKESGQEALAKALAEKRKNELEDVERMTPEQRRKWEEKDRKKQLKKEQSRRTCAGSILFLLIL</sequence>
<gene>
    <name evidence="7" type="ORF">DL89DRAFT_269010</name>
</gene>
<name>A0A1Y1W3F0_9FUNG</name>
<dbReference type="GeneID" id="63804768"/>
<dbReference type="PANTHER" id="PTHR12883">
    <property type="entry name" value="ADIPOCYTE-SPECIFIC PROTEIN 4-RELATED"/>
    <property type="match status" value="1"/>
</dbReference>
<evidence type="ECO:0000256" key="2">
    <source>
        <dbReference type="ARBA" id="ARBA00022692"/>
    </source>
</evidence>